<gene>
    <name evidence="1" type="ORF">ABHF33_10985</name>
</gene>
<name>A0AAU7F6X3_9NEIS</name>
<protein>
    <recommendedName>
        <fullName evidence="2">DUF3077 domain-containing protein</fullName>
    </recommendedName>
</protein>
<dbReference type="EMBL" id="CP157355">
    <property type="protein sequence ID" value="XBL99595.1"/>
    <property type="molecule type" value="Genomic_DNA"/>
</dbReference>
<reference evidence="1" key="1">
    <citation type="submission" date="2024-05" db="EMBL/GenBank/DDBJ databases">
        <authorList>
            <person name="Yang L."/>
            <person name="Pan L."/>
        </authorList>
    </citation>
    <scope>NUCLEOTIDE SEQUENCE</scope>
    <source>
        <strain evidence="1">FCG-7</strain>
    </source>
</reference>
<dbReference type="AlphaFoldDB" id="A0AAU7F6X3"/>
<dbReference type="RefSeq" id="WP_348944011.1">
    <property type="nucleotide sequence ID" value="NZ_CP157355.1"/>
</dbReference>
<evidence type="ECO:0008006" key="2">
    <source>
        <dbReference type="Google" id="ProtNLM"/>
    </source>
</evidence>
<proteinExistence type="predicted"/>
<accession>A0AAU7F6X3</accession>
<sequence length="83" mass="9034">MRKPIDLEQLVSVTDAAASALLNEPATSSECSIEVCLICALDCLERNQRDPESRYNALMALDYLRSVVAAVRKIKLNGGASHD</sequence>
<evidence type="ECO:0000313" key="1">
    <source>
        <dbReference type="EMBL" id="XBL99595.1"/>
    </source>
</evidence>
<organism evidence="1">
    <name type="scientific">Chitinibacter mangrovi</name>
    <dbReference type="NCBI Taxonomy" id="3153927"/>
    <lineage>
        <taxon>Bacteria</taxon>
        <taxon>Pseudomonadati</taxon>
        <taxon>Pseudomonadota</taxon>
        <taxon>Betaproteobacteria</taxon>
        <taxon>Neisseriales</taxon>
        <taxon>Chitinibacteraceae</taxon>
        <taxon>Chitinibacter</taxon>
    </lineage>
</organism>
<dbReference type="KEGG" id="cmav:ABHF33_10985"/>